<evidence type="ECO:0000313" key="3">
    <source>
        <dbReference type="EMBL" id="GLR76832.1"/>
    </source>
</evidence>
<sequence>MPLYATKKKLLIVMISSCLSLKPLASGFPVVDIAGLVQSVTQYTQLIKEYEQILKQTGLNTDQLLTAIDQYTQTLREYQVLLNQVEGLQNQLERKDYRAISSDMNRLYENHTKDTDVPQTVELSRRFTDIGTRDNLDSLAQDALTYVPSDIAFSYNRASEANNQSVERAFYRNLNAQSREDIAHVDKQRVGLGSQSELATLQLMVEQNQILIDQIATNNEMSLSSMGADNSFSHQAARLELEAKLRQLERIKRTKAEGIVIDERPIR</sequence>
<evidence type="ECO:0000256" key="1">
    <source>
        <dbReference type="SAM" id="Coils"/>
    </source>
</evidence>
<keyword evidence="6" id="KW-1185">Reference proteome</keyword>
<keyword evidence="1" id="KW-0175">Coiled coil</keyword>
<evidence type="ECO:0000256" key="2">
    <source>
        <dbReference type="SAM" id="SignalP"/>
    </source>
</evidence>
<evidence type="ECO:0000313" key="5">
    <source>
        <dbReference type="Proteomes" id="UP000239273"/>
    </source>
</evidence>
<comment type="caution">
    <text evidence="4">The sequence shown here is derived from an EMBL/GenBank/DDBJ whole genome shotgun (WGS) entry which is preliminary data.</text>
</comment>
<proteinExistence type="predicted"/>
<dbReference type="AlphaFoldDB" id="A0A2S7X138"/>
<gene>
    <name evidence="4" type="ORF">BTO23_20545</name>
    <name evidence="3" type="ORF">GCM10007855_37070</name>
</gene>
<organism evidence="4 5">
    <name type="scientific">Aliivibrio sifiae</name>
    <dbReference type="NCBI Taxonomy" id="566293"/>
    <lineage>
        <taxon>Bacteria</taxon>
        <taxon>Pseudomonadati</taxon>
        <taxon>Pseudomonadota</taxon>
        <taxon>Gammaproteobacteria</taxon>
        <taxon>Vibrionales</taxon>
        <taxon>Vibrionaceae</taxon>
        <taxon>Aliivibrio</taxon>
    </lineage>
</organism>
<reference evidence="4 5" key="2">
    <citation type="submission" date="2016-12" db="EMBL/GenBank/DDBJ databases">
        <title>Diversity of luminous bacteria.</title>
        <authorList>
            <person name="Yoshizawa S."/>
            <person name="Kogure K."/>
        </authorList>
    </citation>
    <scope>NUCLEOTIDE SEQUENCE [LARGE SCALE GENOMIC DNA]</scope>
    <source>
        <strain evidence="4 5">NBRC 105001</strain>
    </source>
</reference>
<dbReference type="Proteomes" id="UP000239273">
    <property type="component" value="Unassembled WGS sequence"/>
</dbReference>
<dbReference type="OrthoDB" id="5906336at2"/>
<feature type="coiled-coil region" evidence="1">
    <location>
        <begin position="68"/>
        <end position="98"/>
    </location>
</feature>
<dbReference type="EMBL" id="BSOU01000014">
    <property type="protein sequence ID" value="GLR76832.1"/>
    <property type="molecule type" value="Genomic_DNA"/>
</dbReference>
<accession>A0A2S7X138</accession>
<reference evidence="3" key="1">
    <citation type="journal article" date="2014" name="Int. J. Syst. Evol. Microbiol.">
        <title>Complete genome of a new Firmicutes species belonging to the dominant human colonic microbiota ('Ruminococcus bicirculans') reveals two chromosomes and a selective capacity to utilize plant glucans.</title>
        <authorList>
            <consortium name="NISC Comparative Sequencing Program"/>
            <person name="Wegmann U."/>
            <person name="Louis P."/>
            <person name="Goesmann A."/>
            <person name="Henrissat B."/>
            <person name="Duncan S.H."/>
            <person name="Flint H.J."/>
        </authorList>
    </citation>
    <scope>NUCLEOTIDE SEQUENCE</scope>
    <source>
        <strain evidence="3">NBRC 105001</strain>
    </source>
</reference>
<dbReference type="Proteomes" id="UP001156660">
    <property type="component" value="Unassembled WGS sequence"/>
</dbReference>
<protein>
    <recommendedName>
        <fullName evidence="7">Conjugal transfer protein TrbJ</fullName>
    </recommendedName>
</protein>
<evidence type="ECO:0000313" key="6">
    <source>
        <dbReference type="Proteomes" id="UP001156660"/>
    </source>
</evidence>
<feature type="signal peptide" evidence="2">
    <location>
        <begin position="1"/>
        <end position="25"/>
    </location>
</feature>
<evidence type="ECO:0008006" key="7">
    <source>
        <dbReference type="Google" id="ProtNLM"/>
    </source>
</evidence>
<name>A0A2S7X138_9GAMM</name>
<keyword evidence="2" id="KW-0732">Signal</keyword>
<feature type="chain" id="PRO_5015742166" description="Conjugal transfer protein TrbJ" evidence="2">
    <location>
        <begin position="26"/>
        <end position="267"/>
    </location>
</feature>
<dbReference type="EMBL" id="MSCP01000005">
    <property type="protein sequence ID" value="PQJ83534.1"/>
    <property type="molecule type" value="Genomic_DNA"/>
</dbReference>
<reference evidence="3" key="4">
    <citation type="submission" date="2023-01" db="EMBL/GenBank/DDBJ databases">
        <title>Draft genome sequence of Aliivibrio sifiae strain NBRC 105001.</title>
        <authorList>
            <person name="Sun Q."/>
            <person name="Mori K."/>
        </authorList>
    </citation>
    <scope>NUCLEOTIDE SEQUENCE</scope>
    <source>
        <strain evidence="3">NBRC 105001</strain>
    </source>
</reference>
<dbReference type="RefSeq" id="WP_105064458.1">
    <property type="nucleotide sequence ID" value="NZ_BSOU01000014.1"/>
</dbReference>
<evidence type="ECO:0000313" key="4">
    <source>
        <dbReference type="EMBL" id="PQJ83534.1"/>
    </source>
</evidence>
<reference evidence="6" key="3">
    <citation type="journal article" date="2019" name="Int. J. Syst. Evol. Microbiol.">
        <title>The Global Catalogue of Microorganisms (GCM) 10K type strain sequencing project: providing services to taxonomists for standard genome sequencing and annotation.</title>
        <authorList>
            <consortium name="The Broad Institute Genomics Platform"/>
            <consortium name="The Broad Institute Genome Sequencing Center for Infectious Disease"/>
            <person name="Wu L."/>
            <person name="Ma J."/>
        </authorList>
    </citation>
    <scope>NUCLEOTIDE SEQUENCE [LARGE SCALE GENOMIC DNA]</scope>
    <source>
        <strain evidence="6">NBRC 105001</strain>
    </source>
</reference>